<dbReference type="EMBL" id="GGEC01036988">
    <property type="protein sequence ID" value="MBX17472.1"/>
    <property type="molecule type" value="Transcribed_RNA"/>
</dbReference>
<name>A0A2P2LHL9_RHIMU</name>
<feature type="transmembrane region" description="Helical" evidence="1">
    <location>
        <begin position="18"/>
        <end position="39"/>
    </location>
</feature>
<accession>A0A2P2LHL9</accession>
<dbReference type="EMBL" id="GGEC01036989">
    <property type="protein sequence ID" value="MBX17473.1"/>
    <property type="molecule type" value="Transcribed_RNA"/>
</dbReference>
<keyword evidence="1" id="KW-1133">Transmembrane helix</keyword>
<evidence type="ECO:0000313" key="2">
    <source>
        <dbReference type="EMBL" id="MBX17472.1"/>
    </source>
</evidence>
<keyword evidence="1" id="KW-0472">Membrane</keyword>
<dbReference type="AlphaFoldDB" id="A0A2P2LHL9"/>
<sequence length="63" mass="7141">MGRAKGWIVGVVFGYDSILFMLLLVSVLLMLLLLLLLLLRLPQNAAVLVLQLRSNLAQTRHRR</sequence>
<proteinExistence type="predicted"/>
<organism evidence="2">
    <name type="scientific">Rhizophora mucronata</name>
    <name type="common">Asiatic mangrove</name>
    <dbReference type="NCBI Taxonomy" id="61149"/>
    <lineage>
        <taxon>Eukaryota</taxon>
        <taxon>Viridiplantae</taxon>
        <taxon>Streptophyta</taxon>
        <taxon>Embryophyta</taxon>
        <taxon>Tracheophyta</taxon>
        <taxon>Spermatophyta</taxon>
        <taxon>Magnoliopsida</taxon>
        <taxon>eudicotyledons</taxon>
        <taxon>Gunneridae</taxon>
        <taxon>Pentapetalae</taxon>
        <taxon>rosids</taxon>
        <taxon>fabids</taxon>
        <taxon>Malpighiales</taxon>
        <taxon>Rhizophoraceae</taxon>
        <taxon>Rhizophora</taxon>
    </lineage>
</organism>
<evidence type="ECO:0000256" key="1">
    <source>
        <dbReference type="SAM" id="Phobius"/>
    </source>
</evidence>
<reference evidence="2" key="1">
    <citation type="submission" date="2018-02" db="EMBL/GenBank/DDBJ databases">
        <title>Rhizophora mucronata_Transcriptome.</title>
        <authorList>
            <person name="Meera S.P."/>
            <person name="Sreeshan A."/>
            <person name="Augustine A."/>
        </authorList>
    </citation>
    <scope>NUCLEOTIDE SEQUENCE</scope>
    <source>
        <tissue evidence="2">Leaf</tissue>
    </source>
</reference>
<keyword evidence="1" id="KW-0812">Transmembrane</keyword>
<protein>
    <submittedName>
        <fullName evidence="2">Uncharacterized protein MANES_11G110400</fullName>
    </submittedName>
</protein>